<evidence type="ECO:0000313" key="1">
    <source>
        <dbReference type="EMBL" id="TLU61993.1"/>
    </source>
</evidence>
<accession>A0A5R9IF55</accession>
<protein>
    <submittedName>
        <fullName evidence="1">Uncharacterized protein</fullName>
    </submittedName>
</protein>
<comment type="caution">
    <text evidence="1">The sequence shown here is derived from an EMBL/GenBank/DDBJ whole genome shotgun (WGS) entry which is preliminary data.</text>
</comment>
<dbReference type="EMBL" id="VCBC01000013">
    <property type="protein sequence ID" value="TLU61993.1"/>
    <property type="molecule type" value="Genomic_DNA"/>
</dbReference>
<reference evidence="1 2" key="1">
    <citation type="submission" date="2019-05" db="EMBL/GenBank/DDBJ databases">
        <title>Genome sequences of Thalassotalea litorea 1K03283.</title>
        <authorList>
            <person name="Zhang D."/>
        </authorList>
    </citation>
    <scope>NUCLEOTIDE SEQUENCE [LARGE SCALE GENOMIC DNA]</scope>
    <source>
        <strain evidence="1 2">MCCC 1K03283</strain>
    </source>
</reference>
<dbReference type="OrthoDB" id="6315484at2"/>
<name>A0A5R9IF55_9GAMM</name>
<keyword evidence="2" id="KW-1185">Reference proteome</keyword>
<evidence type="ECO:0000313" key="2">
    <source>
        <dbReference type="Proteomes" id="UP000307790"/>
    </source>
</evidence>
<dbReference type="Proteomes" id="UP000307790">
    <property type="component" value="Unassembled WGS sequence"/>
</dbReference>
<sequence>MNLFKWIAYLSFCLIPTCKVYAVEADVCSENKLYDGKLFQLDVFKFGMGHYKFEFCVDSQQGYLISQYTKHGRSSESSVHKSTVTLTNQLTQDIKKQYLKSLSMNLKDDLKGHDGSTWCFMPKEAFSHSNHCVWFPEYNSEERGLNELIRLGGLAFEHSNLKLVGATFSE</sequence>
<dbReference type="AlphaFoldDB" id="A0A5R9IF55"/>
<dbReference type="RefSeq" id="WP_138320526.1">
    <property type="nucleotide sequence ID" value="NZ_VCBC01000013.1"/>
</dbReference>
<organism evidence="1 2">
    <name type="scientific">Thalassotalea litorea</name>
    <dbReference type="NCBI Taxonomy" id="2020715"/>
    <lineage>
        <taxon>Bacteria</taxon>
        <taxon>Pseudomonadati</taxon>
        <taxon>Pseudomonadota</taxon>
        <taxon>Gammaproteobacteria</taxon>
        <taxon>Alteromonadales</taxon>
        <taxon>Colwelliaceae</taxon>
        <taxon>Thalassotalea</taxon>
    </lineage>
</organism>
<gene>
    <name evidence="1" type="ORF">FE810_13125</name>
</gene>
<proteinExistence type="predicted"/>